<evidence type="ECO:0000256" key="14">
    <source>
        <dbReference type="ARBA" id="ARBA00032772"/>
    </source>
</evidence>
<feature type="compositionally biased region" description="Acidic residues" evidence="19">
    <location>
        <begin position="817"/>
        <end position="837"/>
    </location>
</feature>
<evidence type="ECO:0000313" key="22">
    <source>
        <dbReference type="EMBL" id="TQB67548.1"/>
    </source>
</evidence>
<dbReference type="EC" id="2.1.1.56" evidence="3"/>
<feature type="region of interest" description="Disordered" evidence="19">
    <location>
        <begin position="280"/>
        <end position="307"/>
    </location>
</feature>
<keyword evidence="9 18" id="KW-0863">Zinc-finger</keyword>
<dbReference type="PANTHER" id="PTHR12189:SF2">
    <property type="entry name" value="MRNA CAP GUANINE-N7 METHYLTRANSFERASE"/>
    <property type="match status" value="1"/>
</dbReference>
<feature type="compositionally biased region" description="Acidic residues" evidence="19">
    <location>
        <begin position="567"/>
        <end position="588"/>
    </location>
</feature>
<feature type="compositionally biased region" description="Basic and acidic residues" evidence="19">
    <location>
        <begin position="16"/>
        <end position="40"/>
    </location>
</feature>
<evidence type="ECO:0000259" key="21">
    <source>
        <dbReference type="PROSITE" id="PS51562"/>
    </source>
</evidence>
<evidence type="ECO:0000256" key="1">
    <source>
        <dbReference type="ARBA" id="ARBA00003378"/>
    </source>
</evidence>
<keyword evidence="5" id="KW-0507">mRNA processing</keyword>
<keyword evidence="23" id="KW-1185">Reference proteome</keyword>
<reference evidence="22 23" key="1">
    <citation type="submission" date="2019-06" db="EMBL/GenBank/DDBJ databases">
        <title>Wine fermentation using esterase from Monascus purpureus.</title>
        <authorList>
            <person name="Geng C."/>
            <person name="Zhang Y."/>
        </authorList>
    </citation>
    <scope>NUCLEOTIDE SEQUENCE [LARGE SCALE GENOMIC DNA]</scope>
    <source>
        <strain evidence="22">HQ1</strain>
    </source>
</reference>
<dbReference type="GO" id="GO:0003723">
    <property type="term" value="F:RNA binding"/>
    <property type="evidence" value="ECO:0007669"/>
    <property type="project" value="UniProtKB-KW"/>
</dbReference>
<evidence type="ECO:0000256" key="10">
    <source>
        <dbReference type="ARBA" id="ARBA00022833"/>
    </source>
</evidence>
<feature type="non-terminal residue" evidence="22">
    <location>
        <position position="1"/>
    </location>
</feature>
<feature type="region of interest" description="Disordered" evidence="19">
    <location>
        <begin position="1"/>
        <end position="40"/>
    </location>
</feature>
<evidence type="ECO:0000256" key="2">
    <source>
        <dbReference type="ARBA" id="ARBA00004123"/>
    </source>
</evidence>
<dbReference type="GO" id="GO:0004482">
    <property type="term" value="F:mRNA 5'-cap (guanine-N7-)-methyltransferase activity"/>
    <property type="evidence" value="ECO:0007669"/>
    <property type="project" value="UniProtKB-EC"/>
</dbReference>
<keyword evidence="4" id="KW-0489">Methyltransferase</keyword>
<dbReference type="InterPro" id="IPR029063">
    <property type="entry name" value="SAM-dependent_MTases_sf"/>
</dbReference>
<feature type="compositionally biased region" description="Basic residues" evidence="19">
    <location>
        <begin position="800"/>
        <end position="809"/>
    </location>
</feature>
<evidence type="ECO:0000256" key="7">
    <source>
        <dbReference type="ARBA" id="ARBA00022691"/>
    </source>
</evidence>
<proteinExistence type="predicted"/>
<evidence type="ECO:0000256" key="3">
    <source>
        <dbReference type="ARBA" id="ARBA00011926"/>
    </source>
</evidence>
<evidence type="ECO:0000256" key="5">
    <source>
        <dbReference type="ARBA" id="ARBA00022664"/>
    </source>
</evidence>
<dbReference type="AlphaFoldDB" id="A0A507QGB0"/>
<dbReference type="Pfam" id="PF03291">
    <property type="entry name" value="mRNA_G-N7_MeTrfase"/>
    <property type="match status" value="1"/>
</dbReference>
<dbReference type="PANTHER" id="PTHR12189">
    <property type="entry name" value="MRNA GUANINE-7- METHYLTRANSFERASE"/>
    <property type="match status" value="1"/>
</dbReference>
<dbReference type="Pfam" id="PF11789">
    <property type="entry name" value="zf-Nse"/>
    <property type="match status" value="1"/>
</dbReference>
<evidence type="ECO:0000256" key="4">
    <source>
        <dbReference type="ARBA" id="ARBA00022603"/>
    </source>
</evidence>
<comment type="caution">
    <text evidence="22">The sequence shown here is derived from an EMBL/GenBank/DDBJ whole genome shotgun (WGS) entry which is preliminary data.</text>
</comment>
<evidence type="ECO:0000313" key="23">
    <source>
        <dbReference type="Proteomes" id="UP000319663"/>
    </source>
</evidence>
<dbReference type="SUPFAM" id="SSF57850">
    <property type="entry name" value="RING/U-box"/>
    <property type="match status" value="1"/>
</dbReference>
<evidence type="ECO:0000256" key="19">
    <source>
        <dbReference type="SAM" id="MobiDB-lite"/>
    </source>
</evidence>
<gene>
    <name evidence="22" type="ORF">MPDQ_005273</name>
</gene>
<keyword evidence="13" id="KW-0539">Nucleus</keyword>
<feature type="region of interest" description="Disordered" evidence="19">
    <location>
        <begin position="539"/>
        <end position="600"/>
    </location>
</feature>
<feature type="compositionally biased region" description="Polar residues" evidence="19">
    <location>
        <begin position="658"/>
        <end position="668"/>
    </location>
</feature>
<keyword evidence="11" id="KW-0694">RNA-binding</keyword>
<evidence type="ECO:0000256" key="18">
    <source>
        <dbReference type="PROSITE-ProRule" id="PRU00452"/>
    </source>
</evidence>
<evidence type="ECO:0000256" key="15">
    <source>
        <dbReference type="ARBA" id="ARBA00033387"/>
    </source>
</evidence>
<sequence>RARQRKRPGGGARMGIVDRETLRRRQEERERAQTEDAQRALQERGVSDVVRQHYNTVPERGKEWRRTESKIKGLRSFNNWIKSTLIQKFSPDEKFLSQFNDNKDWADGVAPLTDVQRLLVVDLGCGKGGDLGKWQQAPQAVDLYVGLDQAEISIDQARDRYNALRSGRGRGRRGGPPIFHAEFFPKDCFGEWLGDIGIVQQVGIDPNVGPGGSVMSSRWGGGGFDVVSSMFAIHYAFESEERARQMLRNVAGCLKKGGRFLGVCPNSDVISAQVTEFHKKRKEREEAKERSTEAPEDGEVEEDESKNPEWGNSIYRVRFSNPLPPEDGVFRPPFGWKYSYFMEEAVEEIPEYVVPWEAFRALTEDYNLELQYRKPFLEIWEEEKDDPDLGPLSERMGVRERGGGRLLMTEEEKEAASGKHALSTLLQKHSQRRLLHHLQHVSEKLTDSAGEVNERLTDARARYERKKSRRNDSENNDGGHEGNNEEYGSGDVELNQLAQMEERVKDVTGKLEESIRAAIDAEVRVGGLGAIVAEIAREEGPQGEDEGLSRGSRRGRRRPITRSGAGGEEDEDEDEDDDGQTQQEEQEPDPPSNPPSRKLDEKLTKSYDEWARLSLTQRYSTHNTYIGFYRIVHEAKHPSNDIPPLPHASTWFSHLEQPKNNNSSSTPETDSHQQDRAASNSDDDIAIERERISLKCPLTLLPFKDPVTSTKCPHSFEKHAIEDMIRRSPMMVPAPNPGAGHQTHGRENRKRVRAVKCPVCTVVLTMDDFRADVALLRRVRRAEAAMQREEVEEELDVAGGKRRRSKGGRKSGITVASDDEDEDDSEEVDDESDDDESRDGRAIKRQLVNTVHIKSERAMTEDPMAIDDE</sequence>
<evidence type="ECO:0000256" key="16">
    <source>
        <dbReference type="ARBA" id="ARBA00044712"/>
    </source>
</evidence>
<keyword evidence="8" id="KW-0479">Metal-binding</keyword>
<dbReference type="Proteomes" id="UP000319663">
    <property type="component" value="Unassembled WGS sequence"/>
</dbReference>
<dbReference type="PROSITE" id="PS51562">
    <property type="entry name" value="RNA_CAP0_MT"/>
    <property type="match status" value="1"/>
</dbReference>
<dbReference type="GO" id="GO:0005634">
    <property type="term" value="C:nucleus"/>
    <property type="evidence" value="ECO:0007669"/>
    <property type="project" value="UniProtKB-SubCell"/>
</dbReference>
<dbReference type="InterPro" id="IPR013083">
    <property type="entry name" value="Znf_RING/FYVE/PHD"/>
</dbReference>
<evidence type="ECO:0000256" key="9">
    <source>
        <dbReference type="ARBA" id="ARBA00022771"/>
    </source>
</evidence>
<dbReference type="EMBL" id="VIFY01000367">
    <property type="protein sequence ID" value="TQB67548.1"/>
    <property type="molecule type" value="Genomic_DNA"/>
</dbReference>
<evidence type="ECO:0000256" key="11">
    <source>
        <dbReference type="ARBA" id="ARBA00022884"/>
    </source>
</evidence>
<evidence type="ECO:0000256" key="17">
    <source>
        <dbReference type="ARBA" id="ARBA00049739"/>
    </source>
</evidence>
<feature type="region of interest" description="Disordered" evidence="19">
    <location>
        <begin position="655"/>
        <end position="684"/>
    </location>
</feature>
<dbReference type="CDD" id="cd16651">
    <property type="entry name" value="SPL-RING_NSE2"/>
    <property type="match status" value="1"/>
</dbReference>
<evidence type="ECO:0000256" key="6">
    <source>
        <dbReference type="ARBA" id="ARBA00022679"/>
    </source>
</evidence>
<feature type="region of interest" description="Disordered" evidence="19">
    <location>
        <begin position="461"/>
        <end position="491"/>
    </location>
</feature>
<dbReference type="GO" id="GO:0008270">
    <property type="term" value="F:zinc ion binding"/>
    <property type="evidence" value="ECO:0007669"/>
    <property type="project" value="UniProtKB-KW"/>
</dbReference>
<comment type="catalytic activity">
    <reaction evidence="16">
        <text>a 5'-end (5'-triphosphoguanosine)-ribonucleoside in mRNA + S-adenosyl-L-methionine = a 5'-end (N(7)-methyl 5'-triphosphoguanosine)-ribonucleoside in mRNA + S-adenosyl-L-homocysteine</text>
        <dbReference type="Rhea" id="RHEA:67008"/>
        <dbReference type="Rhea" id="RHEA-COMP:17166"/>
        <dbReference type="Rhea" id="RHEA-COMP:17167"/>
        <dbReference type="ChEBI" id="CHEBI:57856"/>
        <dbReference type="ChEBI" id="CHEBI:59789"/>
        <dbReference type="ChEBI" id="CHEBI:156461"/>
        <dbReference type="ChEBI" id="CHEBI:167617"/>
        <dbReference type="EC" id="2.1.1.56"/>
    </reaction>
</comment>
<accession>A0A507QGB0</accession>
<evidence type="ECO:0000256" key="8">
    <source>
        <dbReference type="ARBA" id="ARBA00022723"/>
    </source>
</evidence>
<feature type="compositionally biased region" description="Basic and acidic residues" evidence="19">
    <location>
        <begin position="470"/>
        <end position="483"/>
    </location>
</feature>
<keyword evidence="12" id="KW-0506">mRNA capping</keyword>
<keyword evidence="6" id="KW-0808">Transferase</keyword>
<keyword evidence="7" id="KW-0949">S-adenosyl-L-methionine</keyword>
<dbReference type="InterPro" id="IPR004971">
    <property type="entry name" value="mRNA_G-N7_MeTrfase_dom"/>
</dbReference>
<comment type="subcellular location">
    <subcellularLocation>
        <location evidence="2">Nucleus</location>
    </subcellularLocation>
</comment>
<dbReference type="SUPFAM" id="SSF53335">
    <property type="entry name" value="S-adenosyl-L-methionine-dependent methyltransferases"/>
    <property type="match status" value="1"/>
</dbReference>
<dbReference type="FunFam" id="3.40.50.150:FF:000231">
    <property type="entry name" value="mRNA cap guanine-N7 methyltransferase"/>
    <property type="match status" value="1"/>
</dbReference>
<keyword evidence="10" id="KW-0862">Zinc</keyword>
<dbReference type="STRING" id="5098.A0A507QGB0"/>
<feature type="compositionally biased region" description="Basic and acidic residues" evidence="19">
    <location>
        <begin position="283"/>
        <end position="293"/>
    </location>
</feature>
<dbReference type="Gene3D" id="3.40.50.150">
    <property type="entry name" value="Vaccinia Virus protein VP39"/>
    <property type="match status" value="1"/>
</dbReference>
<feature type="domain" description="SP-RING-type" evidence="20">
    <location>
        <begin position="681"/>
        <end position="784"/>
    </location>
</feature>
<evidence type="ECO:0000256" key="13">
    <source>
        <dbReference type="ARBA" id="ARBA00023242"/>
    </source>
</evidence>
<feature type="region of interest" description="Disordered" evidence="19">
    <location>
        <begin position="785"/>
        <end position="869"/>
    </location>
</feature>
<dbReference type="PROSITE" id="PS51044">
    <property type="entry name" value="ZF_SP_RING"/>
    <property type="match status" value="1"/>
</dbReference>
<evidence type="ECO:0000259" key="20">
    <source>
        <dbReference type="PROSITE" id="PS51044"/>
    </source>
</evidence>
<protein>
    <recommendedName>
        <fullName evidence="17">mRNA cap guanine-N(7) methyltransferase</fullName>
        <ecNumber evidence="3">2.1.1.56</ecNumber>
    </recommendedName>
    <alternativeName>
        <fullName evidence="14">mRNA (guanine-N(7))-methyltransferase</fullName>
    </alternativeName>
    <alternativeName>
        <fullName evidence="15">mRNA cap methyltransferase</fullName>
    </alternativeName>
</protein>
<organism evidence="22 23">
    <name type="scientific">Monascus purpureus</name>
    <name type="common">Red mold</name>
    <name type="synonym">Monascus anka</name>
    <dbReference type="NCBI Taxonomy" id="5098"/>
    <lineage>
        <taxon>Eukaryota</taxon>
        <taxon>Fungi</taxon>
        <taxon>Dikarya</taxon>
        <taxon>Ascomycota</taxon>
        <taxon>Pezizomycotina</taxon>
        <taxon>Eurotiomycetes</taxon>
        <taxon>Eurotiomycetidae</taxon>
        <taxon>Eurotiales</taxon>
        <taxon>Aspergillaceae</taxon>
        <taxon>Monascus</taxon>
    </lineage>
</organism>
<dbReference type="Gene3D" id="3.30.40.10">
    <property type="entry name" value="Zinc/RING finger domain, C3HC4 (zinc finger)"/>
    <property type="match status" value="1"/>
</dbReference>
<name>A0A507QGB0_MONPU</name>
<feature type="domain" description="MRNA cap 0 methyltransferase" evidence="21">
    <location>
        <begin position="69"/>
        <end position="427"/>
    </location>
</feature>
<dbReference type="InterPro" id="IPR004181">
    <property type="entry name" value="Znf_MIZ"/>
</dbReference>
<feature type="compositionally biased region" description="Basic residues" evidence="19">
    <location>
        <begin position="551"/>
        <end position="560"/>
    </location>
</feature>
<evidence type="ECO:0000256" key="12">
    <source>
        <dbReference type="ARBA" id="ARBA00023042"/>
    </source>
</evidence>
<comment type="function">
    <text evidence="1">Responsible for methylating the 5'-cap structure of mRNAs.</text>
</comment>
<dbReference type="InterPro" id="IPR039753">
    <property type="entry name" value="RG7MT1"/>
</dbReference>
<feature type="compositionally biased region" description="Acidic residues" evidence="19">
    <location>
        <begin position="294"/>
        <end position="304"/>
    </location>
</feature>